<comment type="caution">
    <text evidence="2">The sequence shown here is derived from an EMBL/GenBank/DDBJ whole genome shotgun (WGS) entry which is preliminary data.</text>
</comment>
<reference evidence="2" key="1">
    <citation type="journal article" date="2022" name="Arch. Microbiol.">
        <title>Microbulbifer okhotskensis sp. nov., isolated from a deep bottom sediment of the Okhotsk Sea.</title>
        <authorList>
            <person name="Romanenko L."/>
            <person name="Kurilenko V."/>
            <person name="Otstavnykh N."/>
            <person name="Velansky P."/>
            <person name="Isaeva M."/>
            <person name="Mikhailov V."/>
        </authorList>
    </citation>
    <scope>NUCLEOTIDE SEQUENCE</scope>
    <source>
        <strain evidence="2">OS29</strain>
    </source>
</reference>
<dbReference type="EMBL" id="JALBWM010000008">
    <property type="protein sequence ID" value="MCO1333420.1"/>
    <property type="molecule type" value="Genomic_DNA"/>
</dbReference>
<proteinExistence type="predicted"/>
<evidence type="ECO:0000256" key="1">
    <source>
        <dbReference type="SAM" id="Phobius"/>
    </source>
</evidence>
<dbReference type="RefSeq" id="WP_252464690.1">
    <property type="nucleotide sequence ID" value="NZ_JALBWM010000008.1"/>
</dbReference>
<feature type="transmembrane region" description="Helical" evidence="1">
    <location>
        <begin position="38"/>
        <end position="56"/>
    </location>
</feature>
<keyword evidence="3" id="KW-1185">Reference proteome</keyword>
<organism evidence="2 3">
    <name type="scientific">Microbulbifer okhotskensis</name>
    <dbReference type="NCBI Taxonomy" id="2926617"/>
    <lineage>
        <taxon>Bacteria</taxon>
        <taxon>Pseudomonadati</taxon>
        <taxon>Pseudomonadota</taxon>
        <taxon>Gammaproteobacteria</taxon>
        <taxon>Cellvibrionales</taxon>
        <taxon>Microbulbiferaceae</taxon>
        <taxon>Microbulbifer</taxon>
    </lineage>
</organism>
<keyword evidence="1" id="KW-0812">Transmembrane</keyword>
<evidence type="ECO:0000313" key="2">
    <source>
        <dbReference type="EMBL" id="MCO1333420.1"/>
    </source>
</evidence>
<dbReference type="Proteomes" id="UP001139028">
    <property type="component" value="Unassembled WGS sequence"/>
</dbReference>
<keyword evidence="1" id="KW-1133">Transmembrane helix</keyword>
<keyword evidence="1" id="KW-0472">Membrane</keyword>
<gene>
    <name evidence="2" type="ORF">MO867_03610</name>
</gene>
<name>A0A9X2J5B8_9GAMM</name>
<sequence>MSGHCFLKFDFPVPLHHKSASLLPLDLTGSKGTLKKEHLPILLLPAGPIFLWYFGIDLRKEWFFGKAKVEMLNRENIFHGAFHMLGASDFRGVYERQIAPPVYDHPNRNLWFPGKPAEIQR</sequence>
<dbReference type="AlphaFoldDB" id="A0A9X2J5B8"/>
<accession>A0A9X2J5B8</accession>
<protein>
    <submittedName>
        <fullName evidence="2">Uncharacterized protein</fullName>
    </submittedName>
</protein>
<evidence type="ECO:0000313" key="3">
    <source>
        <dbReference type="Proteomes" id="UP001139028"/>
    </source>
</evidence>